<protein>
    <recommendedName>
        <fullName evidence="1">Putative beta-lactamase-inhibitor-like PepSY-like domain-containing protein</fullName>
    </recommendedName>
</protein>
<feature type="domain" description="Putative beta-lactamase-inhibitor-like PepSY-like" evidence="1">
    <location>
        <begin position="60"/>
        <end position="145"/>
    </location>
</feature>
<name>K0XF10_9BACT</name>
<dbReference type="EMBL" id="ADLE01000016">
    <property type="protein sequence ID" value="EJZ62520.1"/>
    <property type="molecule type" value="Genomic_DNA"/>
</dbReference>
<dbReference type="Pfam" id="PF11396">
    <property type="entry name" value="PepSY_like"/>
    <property type="match status" value="1"/>
</dbReference>
<sequence length="150" mass="17115">MKTFLWSFILFAGLAGLSACDEDERVDYQYLPDSVHQFVSTYFSDVKVVKAEKKNEEPRYKVWLSNGFELKFYKDGGWQKVDGNLQVLPSALQIDILPGNLLTYVATQYPTAGIVEAARYDWGYEVELNTAPLVELEFDNNGNVTQIDRD</sequence>
<dbReference type="RefSeq" id="WP_008862821.1">
    <property type="nucleotide sequence ID" value="NZ_JH815205.1"/>
</dbReference>
<gene>
    <name evidence="2" type="ORF">HMPREF9448_02435</name>
</gene>
<dbReference type="InterPro" id="IPR021533">
    <property type="entry name" value="PepSY-like"/>
</dbReference>
<dbReference type="PROSITE" id="PS51257">
    <property type="entry name" value="PROKAR_LIPOPROTEIN"/>
    <property type="match status" value="1"/>
</dbReference>
<comment type="caution">
    <text evidence="2">The sequence shown here is derived from an EMBL/GenBank/DDBJ whole genome shotgun (WGS) entry which is preliminary data.</text>
</comment>
<accession>K0XF10</accession>
<keyword evidence="3" id="KW-1185">Reference proteome</keyword>
<organism evidence="2 3">
    <name type="scientific">Barnesiella intestinihominis YIT 11860</name>
    <dbReference type="NCBI Taxonomy" id="742726"/>
    <lineage>
        <taxon>Bacteria</taxon>
        <taxon>Pseudomonadati</taxon>
        <taxon>Bacteroidota</taxon>
        <taxon>Bacteroidia</taxon>
        <taxon>Bacteroidales</taxon>
        <taxon>Barnesiellaceae</taxon>
        <taxon>Barnesiella</taxon>
    </lineage>
</organism>
<dbReference type="OrthoDB" id="710080at2"/>
<evidence type="ECO:0000259" key="1">
    <source>
        <dbReference type="Pfam" id="PF11396"/>
    </source>
</evidence>
<dbReference type="eggNOG" id="COG3212">
    <property type="taxonomic scope" value="Bacteria"/>
</dbReference>
<dbReference type="AlphaFoldDB" id="K0XF10"/>
<proteinExistence type="predicted"/>
<dbReference type="Proteomes" id="UP000006044">
    <property type="component" value="Unassembled WGS sequence"/>
</dbReference>
<reference evidence="2 3" key="1">
    <citation type="submission" date="2012-08" db="EMBL/GenBank/DDBJ databases">
        <title>The Genome Sequence of Barnesiella intestinihominis YIT 11860.</title>
        <authorList>
            <consortium name="The Broad Institute Genome Sequencing Platform"/>
            <person name="Earl A."/>
            <person name="Ward D."/>
            <person name="Feldgarden M."/>
            <person name="Gevers D."/>
            <person name="Morotomi M."/>
            <person name="Walker B."/>
            <person name="Young S.K."/>
            <person name="Zeng Q."/>
            <person name="Gargeya S."/>
            <person name="Fitzgerald M."/>
            <person name="Haas B."/>
            <person name="Abouelleil A."/>
            <person name="Alvarado L."/>
            <person name="Arachchi H.M."/>
            <person name="Berlin A.M."/>
            <person name="Chapman S.B."/>
            <person name="Goldberg J."/>
            <person name="Griggs A."/>
            <person name="Gujja S."/>
            <person name="Hansen M."/>
            <person name="Howarth C."/>
            <person name="Imamovic A."/>
            <person name="Larimer J."/>
            <person name="McCowen C."/>
            <person name="Montmayeur A."/>
            <person name="Murphy C."/>
            <person name="Neiman D."/>
            <person name="Pearson M."/>
            <person name="Priest M."/>
            <person name="Roberts A."/>
            <person name="Saif S."/>
            <person name="Shea T."/>
            <person name="Sisk P."/>
            <person name="Sykes S."/>
            <person name="Wortman J."/>
            <person name="Nusbaum C."/>
            <person name="Birren B."/>
        </authorList>
    </citation>
    <scope>NUCLEOTIDE SEQUENCE [LARGE SCALE GENOMIC DNA]</scope>
    <source>
        <strain evidence="2 3">YIT 11860</strain>
    </source>
</reference>
<dbReference type="Gene3D" id="3.40.1420.30">
    <property type="match status" value="1"/>
</dbReference>
<dbReference type="GeneID" id="77849625"/>
<dbReference type="SUPFAM" id="SSF160574">
    <property type="entry name" value="BT0923-like"/>
    <property type="match status" value="1"/>
</dbReference>
<dbReference type="HOGENOM" id="CLU_111475_0_0_10"/>
<evidence type="ECO:0000313" key="3">
    <source>
        <dbReference type="Proteomes" id="UP000006044"/>
    </source>
</evidence>
<dbReference type="STRING" id="742726.HMPREF9448_02435"/>
<evidence type="ECO:0000313" key="2">
    <source>
        <dbReference type="EMBL" id="EJZ62520.1"/>
    </source>
</evidence>